<keyword evidence="1" id="KW-0496">Mitochondrion</keyword>
<organism evidence="1">
    <name type="scientific">Picea sitchensis</name>
    <name type="common">Sitka spruce</name>
    <name type="synonym">Pinus sitchensis</name>
    <dbReference type="NCBI Taxonomy" id="3332"/>
    <lineage>
        <taxon>Eukaryota</taxon>
        <taxon>Viridiplantae</taxon>
        <taxon>Streptophyta</taxon>
        <taxon>Embryophyta</taxon>
        <taxon>Tracheophyta</taxon>
        <taxon>Spermatophyta</taxon>
        <taxon>Pinopsida</taxon>
        <taxon>Pinidae</taxon>
        <taxon>Conifers I</taxon>
        <taxon>Pinales</taxon>
        <taxon>Pinaceae</taxon>
        <taxon>Picea</taxon>
    </lineage>
</organism>
<geneLocation type="mitochondrion" evidence="1"/>
<gene>
    <name evidence="1" type="primary">orf04171</name>
    <name evidence="1" type="ORF">Q903MT_gene4148</name>
</gene>
<accession>A0A6B9XV32</accession>
<sequence length="66" mass="7321">MGGMLLRSFCLPSYVRSGLSYRGFVPSRTIRGVVPSHRLLLLLPILSGRGGARRGGINACWRKRIH</sequence>
<dbReference type="AlphaFoldDB" id="A0A6B9XV32"/>
<evidence type="ECO:0000313" key="1">
    <source>
        <dbReference type="EMBL" id="QHR90125.1"/>
    </source>
</evidence>
<name>A0A6B9XV32_PICSI</name>
<dbReference type="EMBL" id="MK697699">
    <property type="protein sequence ID" value="QHR90125.1"/>
    <property type="molecule type" value="Genomic_DNA"/>
</dbReference>
<protein>
    <submittedName>
        <fullName evidence="1">Uncharacterized protein</fullName>
    </submittedName>
</protein>
<reference evidence="1" key="1">
    <citation type="submission" date="2019-03" db="EMBL/GenBank/DDBJ databases">
        <title>Largest Complete Mitochondrial Genome of a Gymnosperm, Sitka Spruce (Picea sitchensis), Indicates Complex Physical Structure.</title>
        <authorList>
            <person name="Jackman S.D."/>
            <person name="Coombe L."/>
            <person name="Warren R."/>
            <person name="Kirk H."/>
            <person name="Trinh E."/>
            <person name="McLeod T."/>
            <person name="Pleasance S."/>
            <person name="Pandoh P."/>
            <person name="Zhao Y."/>
            <person name="Coope R."/>
            <person name="Bousquet J."/>
            <person name="Bohlmann J.C."/>
            <person name="Jones S.J.M."/>
            <person name="Birol I."/>
        </authorList>
    </citation>
    <scope>NUCLEOTIDE SEQUENCE</scope>
    <source>
        <strain evidence="1">Q903</strain>
    </source>
</reference>
<proteinExistence type="predicted"/>